<dbReference type="SUPFAM" id="SSF55979">
    <property type="entry name" value="DNA clamp"/>
    <property type="match status" value="1"/>
</dbReference>
<proteinExistence type="inferred from homology"/>
<dbReference type="Pfam" id="PF02144">
    <property type="entry name" value="Rad1"/>
    <property type="match status" value="1"/>
</dbReference>
<dbReference type="InterPro" id="IPR003021">
    <property type="entry name" value="Rad1_Rec1_Rad17"/>
</dbReference>
<keyword evidence="7" id="KW-1185">Reference proteome</keyword>
<keyword evidence="4" id="KW-0234">DNA repair</keyword>
<dbReference type="PANTHER" id="PTHR10870:SF0">
    <property type="entry name" value="CELL CYCLE CHECKPOINT PROTEIN RAD1"/>
    <property type="match status" value="1"/>
</dbReference>
<keyword evidence="3" id="KW-0227">DNA damage</keyword>
<accession>A0ABR3GG51</accession>
<evidence type="ECO:0000256" key="2">
    <source>
        <dbReference type="ARBA" id="ARBA00010991"/>
    </source>
</evidence>
<dbReference type="PRINTS" id="PR01245">
    <property type="entry name" value="RAD1REC1"/>
</dbReference>
<dbReference type="EC" id="3.1.11.2" evidence="6"/>
<name>A0ABR3GG51_9PEZI</name>
<comment type="caution">
    <text evidence="6">The sequence shown here is derived from an EMBL/GenBank/DDBJ whole genome shotgun (WGS) entry which is preliminary data.</text>
</comment>
<dbReference type="Gene3D" id="3.70.10.10">
    <property type="match status" value="1"/>
</dbReference>
<gene>
    <name evidence="6" type="primary">rad1</name>
    <name evidence="6" type="ORF">Q9L58_006189</name>
</gene>
<evidence type="ECO:0000256" key="1">
    <source>
        <dbReference type="ARBA" id="ARBA00004123"/>
    </source>
</evidence>
<keyword evidence="5" id="KW-0539">Nucleus</keyword>
<evidence type="ECO:0000313" key="7">
    <source>
        <dbReference type="Proteomes" id="UP001447188"/>
    </source>
</evidence>
<dbReference type="CDD" id="cd00577">
    <property type="entry name" value="PCNA"/>
    <property type="match status" value="1"/>
</dbReference>
<protein>
    <submittedName>
        <fullName evidence="6">Checkpoint clamp complex protein Rad1</fullName>
        <ecNumber evidence="6">3.1.11.2</ecNumber>
    </submittedName>
</protein>
<evidence type="ECO:0000256" key="4">
    <source>
        <dbReference type="ARBA" id="ARBA00023204"/>
    </source>
</evidence>
<comment type="similarity">
    <text evidence="2">Belongs to the rad1 family.</text>
</comment>
<reference evidence="6 7" key="1">
    <citation type="submission" date="2024-02" db="EMBL/GenBank/DDBJ databases">
        <title>Discinaceae phylogenomics.</title>
        <authorList>
            <person name="Dirks A.C."/>
            <person name="James T.Y."/>
        </authorList>
    </citation>
    <scope>NUCLEOTIDE SEQUENCE [LARGE SCALE GENOMIC DNA]</scope>
    <source>
        <strain evidence="6 7">ACD0624</strain>
    </source>
</reference>
<sequence length="325" mass="36093">MDENNPLVVFAAKTSSVRQILSLLKCIGFIPKAQVQISSEGVRVTVEDSRVMQAHAFLDKNLFSEYSFNSPKRNPLLNLAGHDAEDIEVDDEEDLDSTISFGISLSALLECLQIFGADSSFRERERWGQGGFSTMEHGGIPENQLAKPTGTCDFIYRGEGHTLDLILEEHEVSTSCQLTTYEFEPQGEIPLARDSLAQKIIMKADWLYDAIQELDGSSPDRLTMAVSPRHPFFSLSSAGPMGSTSVEFSNDRSLLETFQVPVAVQNTYKFGLIKHAARAMAIATKVSIRGDNLGVLSLQFMIDHDGKTSFVDFRYMPFENEDSDD</sequence>
<dbReference type="Proteomes" id="UP001447188">
    <property type="component" value="Unassembled WGS sequence"/>
</dbReference>
<comment type="subcellular location">
    <subcellularLocation>
        <location evidence="1">Nucleus</location>
    </subcellularLocation>
</comment>
<dbReference type="PANTHER" id="PTHR10870">
    <property type="entry name" value="CELL CYCLE CHECKPOINT PROTEIN RAD1"/>
    <property type="match status" value="1"/>
</dbReference>
<organism evidence="6 7">
    <name type="scientific">Discina gigas</name>
    <dbReference type="NCBI Taxonomy" id="1032678"/>
    <lineage>
        <taxon>Eukaryota</taxon>
        <taxon>Fungi</taxon>
        <taxon>Dikarya</taxon>
        <taxon>Ascomycota</taxon>
        <taxon>Pezizomycotina</taxon>
        <taxon>Pezizomycetes</taxon>
        <taxon>Pezizales</taxon>
        <taxon>Discinaceae</taxon>
        <taxon>Discina</taxon>
    </lineage>
</organism>
<evidence type="ECO:0000256" key="5">
    <source>
        <dbReference type="ARBA" id="ARBA00023242"/>
    </source>
</evidence>
<evidence type="ECO:0000256" key="3">
    <source>
        <dbReference type="ARBA" id="ARBA00022763"/>
    </source>
</evidence>
<dbReference type="InterPro" id="IPR046938">
    <property type="entry name" value="DNA_clamp_sf"/>
</dbReference>
<evidence type="ECO:0000313" key="6">
    <source>
        <dbReference type="EMBL" id="KAL0634909.1"/>
    </source>
</evidence>
<dbReference type="EMBL" id="JBBBZM010000082">
    <property type="protein sequence ID" value="KAL0634909.1"/>
    <property type="molecule type" value="Genomic_DNA"/>
</dbReference>
<dbReference type="GO" id="GO:0008311">
    <property type="term" value="F:double-stranded DNA 3'-5' DNA exonuclease activity"/>
    <property type="evidence" value="ECO:0007669"/>
    <property type="project" value="UniProtKB-EC"/>
</dbReference>
<keyword evidence="6" id="KW-0378">Hydrolase</keyword>